<evidence type="ECO:0000313" key="1">
    <source>
        <dbReference type="EMBL" id="AEP28942.1"/>
    </source>
</evidence>
<evidence type="ECO:0000313" key="2">
    <source>
        <dbReference type="Proteomes" id="UP000009282"/>
    </source>
</evidence>
<sequence length="45" mass="4950">MDINSLVTKSLELKAIKKPIKIGFTKTIKTSPIAYQAIASPFQSK</sequence>
<dbReference type="HOGENOM" id="CLU_3200341_0_0_6"/>
<dbReference type="KEGG" id="gni:GNIT_0798"/>
<reference evidence="1 2" key="1">
    <citation type="journal article" date="2011" name="J. Bacteriol.">
        <title>Complete genome sequence of seawater bacterium Glaciecola nitratireducens FR1064T.</title>
        <authorList>
            <person name="Bian F."/>
            <person name="Qin Q.L."/>
            <person name="Xie B.B."/>
            <person name="Shu Y.L."/>
            <person name="Zhang X.Y."/>
            <person name="Yu Y."/>
            <person name="Chen B."/>
            <person name="Chen X.L."/>
            <person name="Zhou B.C."/>
            <person name="Zhang Y.Z."/>
        </authorList>
    </citation>
    <scope>NUCLEOTIDE SEQUENCE [LARGE SCALE GENOMIC DNA]</scope>
    <source>
        <strain evidence="2">JCM 12485 / KCTC 12276 / FR1064</strain>
    </source>
</reference>
<accession>G4QJ74</accession>
<name>G4QJ74_GLANF</name>
<protein>
    <submittedName>
        <fullName evidence="1">Uncharacterized protein</fullName>
    </submittedName>
</protein>
<organism evidence="1 2">
    <name type="scientific">Glaciecola nitratireducens (strain JCM 12485 / KCTC 12276 / FR1064)</name>
    <dbReference type="NCBI Taxonomy" id="1085623"/>
    <lineage>
        <taxon>Bacteria</taxon>
        <taxon>Pseudomonadati</taxon>
        <taxon>Pseudomonadota</taxon>
        <taxon>Gammaproteobacteria</taxon>
        <taxon>Alteromonadales</taxon>
        <taxon>Alteromonadaceae</taxon>
        <taxon>Brumicola</taxon>
    </lineage>
</organism>
<gene>
    <name evidence="1" type="ordered locus">GNIT_0798</name>
</gene>
<proteinExistence type="predicted"/>
<dbReference type="AlphaFoldDB" id="G4QJ74"/>
<keyword evidence="2" id="KW-1185">Reference proteome</keyword>
<dbReference type="EMBL" id="CP003060">
    <property type="protein sequence ID" value="AEP28942.1"/>
    <property type="molecule type" value="Genomic_DNA"/>
</dbReference>
<dbReference type="Proteomes" id="UP000009282">
    <property type="component" value="Chromosome"/>
</dbReference>